<dbReference type="Proteomes" id="UP001201262">
    <property type="component" value="Unassembled WGS sequence"/>
</dbReference>
<dbReference type="GeneID" id="70247394"/>
<dbReference type="AlphaFoldDB" id="A0AAD4KJ08"/>
<proteinExistence type="predicted"/>
<accession>A0AAD4KJ08</accession>
<evidence type="ECO:0000313" key="2">
    <source>
        <dbReference type="Proteomes" id="UP001201262"/>
    </source>
</evidence>
<name>A0AAD4KJ08_9EURO</name>
<comment type="caution">
    <text evidence="1">The sequence shown here is derived from an EMBL/GenBank/DDBJ whole genome shotgun (WGS) entry which is preliminary data.</text>
</comment>
<keyword evidence="2" id="KW-1185">Reference proteome</keyword>
<dbReference type="InterPro" id="IPR021858">
    <property type="entry name" value="Fun_TF"/>
</dbReference>
<dbReference type="RefSeq" id="XP_046068299.1">
    <property type="nucleotide sequence ID" value="XM_046217107.1"/>
</dbReference>
<dbReference type="InterPro" id="IPR053178">
    <property type="entry name" value="Osmoadaptation_assoc"/>
</dbReference>
<reference evidence="1" key="1">
    <citation type="submission" date="2021-12" db="EMBL/GenBank/DDBJ databases">
        <title>Convergent genome expansion in fungi linked to evolution of root-endophyte symbiosis.</title>
        <authorList>
            <consortium name="DOE Joint Genome Institute"/>
            <person name="Ke Y.-H."/>
            <person name="Bonito G."/>
            <person name="Liao H.-L."/>
            <person name="Looney B."/>
            <person name="Rojas-Flechas A."/>
            <person name="Nash J."/>
            <person name="Hameed K."/>
            <person name="Schadt C."/>
            <person name="Martin F."/>
            <person name="Crous P.W."/>
            <person name="Miettinen O."/>
            <person name="Magnuson J.K."/>
            <person name="Labbe J."/>
            <person name="Jacobson D."/>
            <person name="Doktycz M.J."/>
            <person name="Veneault-Fourrey C."/>
            <person name="Kuo A."/>
            <person name="Mondo S."/>
            <person name="Calhoun S."/>
            <person name="Riley R."/>
            <person name="Ohm R."/>
            <person name="LaButti K."/>
            <person name="Andreopoulos B."/>
            <person name="Pangilinan J."/>
            <person name="Nolan M."/>
            <person name="Tritt A."/>
            <person name="Clum A."/>
            <person name="Lipzen A."/>
            <person name="Daum C."/>
            <person name="Barry K."/>
            <person name="Grigoriev I.V."/>
            <person name="Vilgalys R."/>
        </authorList>
    </citation>
    <scope>NUCLEOTIDE SEQUENCE</scope>
    <source>
        <strain evidence="1">PMI_201</strain>
    </source>
</reference>
<dbReference type="Pfam" id="PF11951">
    <property type="entry name" value="Fungal_trans_2"/>
    <property type="match status" value="1"/>
</dbReference>
<organism evidence="1 2">
    <name type="scientific">Talaromyces proteolyticus</name>
    <dbReference type="NCBI Taxonomy" id="1131652"/>
    <lineage>
        <taxon>Eukaryota</taxon>
        <taxon>Fungi</taxon>
        <taxon>Dikarya</taxon>
        <taxon>Ascomycota</taxon>
        <taxon>Pezizomycotina</taxon>
        <taxon>Eurotiomycetes</taxon>
        <taxon>Eurotiomycetidae</taxon>
        <taxon>Eurotiales</taxon>
        <taxon>Trichocomaceae</taxon>
        <taxon>Talaromyces</taxon>
        <taxon>Talaromyces sect. Bacilispori</taxon>
    </lineage>
</organism>
<dbReference type="EMBL" id="JAJTJA010000011">
    <property type="protein sequence ID" value="KAH8692302.1"/>
    <property type="molecule type" value="Genomic_DNA"/>
</dbReference>
<evidence type="ECO:0000313" key="1">
    <source>
        <dbReference type="EMBL" id="KAH8692302.1"/>
    </source>
</evidence>
<dbReference type="PANTHER" id="PTHR38111">
    <property type="entry name" value="ZN(2)-C6 FUNGAL-TYPE DOMAIN-CONTAINING PROTEIN-RELATED"/>
    <property type="match status" value="1"/>
</dbReference>
<protein>
    <submittedName>
        <fullName evidence="1">Uncharacterized protein</fullName>
    </submittedName>
</protein>
<sequence>MVSLLSTFLDKSIPENSLQYRCIKALTTSYYSMRASDIRAYEESMRTYSDALKGVRFAVARRPPQLEPDILMSIMCLCLYENIIVTRARSWIEHYIAISHMIEMQGPEYYQTGRNRDILLAFRYTIIVSAGTRRYHCFLAQKRWKSILEPRETESFNPFDTLLNIAVAVPGLLHDLDSFKNGTLWDERERTRLALRTGDMLVALQFWREASLPIWSLDDGSLQRHSHQVARAIAFHHMVVLLVEDLSYLFGVPWLPPTSLSLKSTPGLMKASATTGRAERKHVLATEILRLAELFISDDTAIYGVLTFIMSLHVAHDNLLQASPEMDAIRHLMNTVMAEQHGFNMARQYRGMYKAFENVSL</sequence>
<dbReference type="PANTHER" id="PTHR38111:SF2">
    <property type="entry name" value="FINGER DOMAIN PROTEIN, PUTATIVE (AFU_ORTHOLOGUE AFUA_1G01560)-RELATED"/>
    <property type="match status" value="1"/>
</dbReference>
<gene>
    <name evidence="1" type="ORF">BGW36DRAFT_387351</name>
</gene>